<dbReference type="Proteomes" id="UP000036403">
    <property type="component" value="Unassembled WGS sequence"/>
</dbReference>
<dbReference type="AlphaFoldDB" id="A0A0J7K4E3"/>
<dbReference type="PaxDb" id="67767-A0A0J7K4E3"/>
<comment type="caution">
    <text evidence="1">The sequence shown here is derived from an EMBL/GenBank/DDBJ whole genome shotgun (WGS) entry which is preliminary data.</text>
</comment>
<accession>A0A0J7K4E3</accession>
<organism evidence="1 2">
    <name type="scientific">Lasius niger</name>
    <name type="common">Black garden ant</name>
    <dbReference type="NCBI Taxonomy" id="67767"/>
    <lineage>
        <taxon>Eukaryota</taxon>
        <taxon>Metazoa</taxon>
        <taxon>Ecdysozoa</taxon>
        <taxon>Arthropoda</taxon>
        <taxon>Hexapoda</taxon>
        <taxon>Insecta</taxon>
        <taxon>Pterygota</taxon>
        <taxon>Neoptera</taxon>
        <taxon>Endopterygota</taxon>
        <taxon>Hymenoptera</taxon>
        <taxon>Apocrita</taxon>
        <taxon>Aculeata</taxon>
        <taxon>Formicoidea</taxon>
        <taxon>Formicidae</taxon>
        <taxon>Formicinae</taxon>
        <taxon>Lasius</taxon>
        <taxon>Lasius</taxon>
    </lineage>
</organism>
<name>A0A0J7K4E3_LASNI</name>
<evidence type="ECO:0000313" key="2">
    <source>
        <dbReference type="Proteomes" id="UP000036403"/>
    </source>
</evidence>
<sequence>MPRQELEESLYKDVGSTENTPLLFEGYERHAYAGIQVYIEIRFSEDKKMSNVGSHHELKLNFNKRRYCVAISNVYDIGRYIGATSDLSCEEKVEVFMDTWVPEKSFNFKKIGEKRNFRFEWLQTYAPWLAYSEVADGAFCKFCVLFKQK</sequence>
<reference evidence="1 2" key="1">
    <citation type="submission" date="2015-04" db="EMBL/GenBank/DDBJ databases">
        <title>Lasius niger genome sequencing.</title>
        <authorList>
            <person name="Konorov E.A."/>
            <person name="Nikitin M.A."/>
            <person name="Kirill M.V."/>
            <person name="Chang P."/>
        </authorList>
    </citation>
    <scope>NUCLEOTIDE SEQUENCE [LARGE SCALE GENOMIC DNA]</scope>
    <source>
        <tissue evidence="1">Whole</tissue>
    </source>
</reference>
<dbReference type="OrthoDB" id="10023262at2759"/>
<feature type="non-terminal residue" evidence="1">
    <location>
        <position position="149"/>
    </location>
</feature>
<dbReference type="STRING" id="67767.A0A0J7K4E3"/>
<keyword evidence="2" id="KW-1185">Reference proteome</keyword>
<proteinExistence type="predicted"/>
<protein>
    <submittedName>
        <fullName evidence="1">Zinc finger mym-type protein 1-like protein</fullName>
    </submittedName>
</protein>
<gene>
    <name evidence="1" type="ORF">RF55_16651</name>
</gene>
<dbReference type="EMBL" id="LBMM01014769">
    <property type="protein sequence ID" value="KMQ85056.1"/>
    <property type="molecule type" value="Genomic_DNA"/>
</dbReference>
<evidence type="ECO:0000313" key="1">
    <source>
        <dbReference type="EMBL" id="KMQ85056.1"/>
    </source>
</evidence>